<dbReference type="InterPro" id="IPR018062">
    <property type="entry name" value="HTH_AraC-typ_CS"/>
</dbReference>
<reference evidence="5" key="1">
    <citation type="submission" date="2022-11" db="EMBL/GenBank/DDBJ databases">
        <title>Marilongibacter aestuarii gen. nov., sp. nov., isolated from tidal flat sediment.</title>
        <authorList>
            <person name="Jiayan W."/>
        </authorList>
    </citation>
    <scope>NUCLEOTIDE SEQUENCE</scope>
    <source>
        <strain evidence="5">Z1-6</strain>
    </source>
</reference>
<dbReference type="Gene3D" id="2.60.120.10">
    <property type="entry name" value="Jelly Rolls"/>
    <property type="match status" value="1"/>
</dbReference>
<dbReference type="PRINTS" id="PR00032">
    <property type="entry name" value="HTHARAC"/>
</dbReference>
<accession>A0A9X3F9K7</accession>
<comment type="caution">
    <text evidence="5">The sequence shown here is derived from an EMBL/GenBank/DDBJ whole genome shotgun (WGS) entry which is preliminary data.</text>
</comment>
<dbReference type="EMBL" id="JAPOHD010000055">
    <property type="protein sequence ID" value="MCY1722377.1"/>
    <property type="molecule type" value="Genomic_DNA"/>
</dbReference>
<dbReference type="Pfam" id="PF07883">
    <property type="entry name" value="Cupin_2"/>
    <property type="match status" value="1"/>
</dbReference>
<name>A0A9X3F9K7_9BACT</name>
<evidence type="ECO:0000256" key="1">
    <source>
        <dbReference type="ARBA" id="ARBA00023015"/>
    </source>
</evidence>
<organism evidence="5 6">
    <name type="scientific">Draconibacterium aestuarii</name>
    <dbReference type="NCBI Taxonomy" id="2998507"/>
    <lineage>
        <taxon>Bacteria</taxon>
        <taxon>Pseudomonadati</taxon>
        <taxon>Bacteroidota</taxon>
        <taxon>Bacteroidia</taxon>
        <taxon>Marinilabiliales</taxon>
        <taxon>Prolixibacteraceae</taxon>
        <taxon>Draconibacterium</taxon>
    </lineage>
</organism>
<dbReference type="Gene3D" id="1.10.10.60">
    <property type="entry name" value="Homeodomain-like"/>
    <property type="match status" value="2"/>
</dbReference>
<dbReference type="SUPFAM" id="SSF46689">
    <property type="entry name" value="Homeodomain-like"/>
    <property type="match status" value="1"/>
</dbReference>
<keyword evidence="2" id="KW-0238">DNA-binding</keyword>
<dbReference type="GO" id="GO:0003700">
    <property type="term" value="F:DNA-binding transcription factor activity"/>
    <property type="evidence" value="ECO:0007669"/>
    <property type="project" value="InterPro"/>
</dbReference>
<dbReference type="PROSITE" id="PS01124">
    <property type="entry name" value="HTH_ARAC_FAMILY_2"/>
    <property type="match status" value="1"/>
</dbReference>
<gene>
    <name evidence="5" type="ORF">OU798_18655</name>
</gene>
<keyword evidence="1" id="KW-0805">Transcription regulation</keyword>
<sequence>MHFFYSKNHPAASDSKPIDEFEFINDFGFEEYKDIRQKPLSLHLNEGIEICYVTKGRYEWVVGDKSYLLFPGDGFVTCPWQEHGSPREVVDLGEIYWVVIKPAYFSSDGNFNAGNWSRLSDTENEFIGGILSRNENHKLIKAHILKSLFVELKNELEHREFGYRQRVSNLAEEFLIAVVRHIKNRESRNLKNQNWFSEFDLMLKADLSKKWTLDEMASLENIGITTLIRLVKESTGYTPANYLIFLRLEKAKELLKTSSKKLTDIAYDCGFYSSQHFSSTFSKWIGKSPLTYRKMLKTS</sequence>
<dbReference type="GO" id="GO:0043565">
    <property type="term" value="F:sequence-specific DNA binding"/>
    <property type="evidence" value="ECO:0007669"/>
    <property type="project" value="InterPro"/>
</dbReference>
<dbReference type="PANTHER" id="PTHR43280:SF2">
    <property type="entry name" value="HTH-TYPE TRANSCRIPTIONAL REGULATOR EXSA"/>
    <property type="match status" value="1"/>
</dbReference>
<dbReference type="AlphaFoldDB" id="A0A9X3F9K7"/>
<protein>
    <submittedName>
        <fullName evidence="5">AraC family transcriptional regulator</fullName>
    </submittedName>
</protein>
<keyword evidence="6" id="KW-1185">Reference proteome</keyword>
<evidence type="ECO:0000313" key="6">
    <source>
        <dbReference type="Proteomes" id="UP001145087"/>
    </source>
</evidence>
<dbReference type="InterPro" id="IPR020449">
    <property type="entry name" value="Tscrpt_reg_AraC-type_HTH"/>
</dbReference>
<dbReference type="InterPro" id="IPR014710">
    <property type="entry name" value="RmlC-like_jellyroll"/>
</dbReference>
<evidence type="ECO:0000256" key="3">
    <source>
        <dbReference type="ARBA" id="ARBA00023163"/>
    </source>
</evidence>
<dbReference type="SMART" id="SM00342">
    <property type="entry name" value="HTH_ARAC"/>
    <property type="match status" value="1"/>
</dbReference>
<evidence type="ECO:0000259" key="4">
    <source>
        <dbReference type="PROSITE" id="PS01124"/>
    </source>
</evidence>
<keyword evidence="3" id="KW-0804">Transcription</keyword>
<evidence type="ECO:0000313" key="5">
    <source>
        <dbReference type="EMBL" id="MCY1722377.1"/>
    </source>
</evidence>
<evidence type="ECO:0000256" key="2">
    <source>
        <dbReference type="ARBA" id="ARBA00023125"/>
    </source>
</evidence>
<dbReference type="PANTHER" id="PTHR43280">
    <property type="entry name" value="ARAC-FAMILY TRANSCRIPTIONAL REGULATOR"/>
    <property type="match status" value="1"/>
</dbReference>
<dbReference type="RefSeq" id="WP_343334703.1">
    <property type="nucleotide sequence ID" value="NZ_JAPOHD010000055.1"/>
</dbReference>
<dbReference type="InterPro" id="IPR009057">
    <property type="entry name" value="Homeodomain-like_sf"/>
</dbReference>
<dbReference type="InterPro" id="IPR013096">
    <property type="entry name" value="Cupin_2"/>
</dbReference>
<dbReference type="InterPro" id="IPR018060">
    <property type="entry name" value="HTH_AraC"/>
</dbReference>
<feature type="domain" description="HTH araC/xylS-type" evidence="4">
    <location>
        <begin position="197"/>
        <end position="295"/>
    </location>
</feature>
<dbReference type="SUPFAM" id="SSF51215">
    <property type="entry name" value="Regulatory protein AraC"/>
    <property type="match status" value="1"/>
</dbReference>
<dbReference type="PROSITE" id="PS00041">
    <property type="entry name" value="HTH_ARAC_FAMILY_1"/>
    <property type="match status" value="1"/>
</dbReference>
<dbReference type="Pfam" id="PF12833">
    <property type="entry name" value="HTH_18"/>
    <property type="match status" value="1"/>
</dbReference>
<dbReference type="Proteomes" id="UP001145087">
    <property type="component" value="Unassembled WGS sequence"/>
</dbReference>
<proteinExistence type="predicted"/>
<dbReference type="InterPro" id="IPR037923">
    <property type="entry name" value="HTH-like"/>
</dbReference>